<evidence type="ECO:0000256" key="3">
    <source>
        <dbReference type="ARBA" id="ARBA00023136"/>
    </source>
</evidence>
<proteinExistence type="predicted"/>
<name>A0ABT8JKQ9_9BACL</name>
<keyword evidence="1" id="KW-1003">Cell membrane</keyword>
<evidence type="ECO:0000313" key="8">
    <source>
        <dbReference type="Proteomes" id="UP001174205"/>
    </source>
</evidence>
<comment type="caution">
    <text evidence="7">The sequence shown here is derived from an EMBL/GenBank/DDBJ whole genome shotgun (WGS) entry which is preliminary data.</text>
</comment>
<dbReference type="PANTHER" id="PTHR43649">
    <property type="entry name" value="ARABINOSE-BINDING PROTEIN-RELATED"/>
    <property type="match status" value="1"/>
</dbReference>
<dbReference type="Gene3D" id="3.40.190.10">
    <property type="entry name" value="Periplasmic binding protein-like II"/>
    <property type="match status" value="2"/>
</dbReference>
<organism evidence="7 8">
    <name type="scientific">Paenibacillus vandeheii</name>
    <dbReference type="NCBI Taxonomy" id="3035917"/>
    <lineage>
        <taxon>Bacteria</taxon>
        <taxon>Bacillati</taxon>
        <taxon>Bacillota</taxon>
        <taxon>Bacilli</taxon>
        <taxon>Bacillales</taxon>
        <taxon>Paenibacillaceae</taxon>
        <taxon>Paenibacillus</taxon>
    </lineage>
</organism>
<keyword evidence="3 6" id="KW-0472">Membrane</keyword>
<evidence type="ECO:0000256" key="4">
    <source>
        <dbReference type="ARBA" id="ARBA00023139"/>
    </source>
</evidence>
<keyword evidence="5" id="KW-0449">Lipoprotein</keyword>
<evidence type="ECO:0000256" key="2">
    <source>
        <dbReference type="ARBA" id="ARBA00022729"/>
    </source>
</evidence>
<dbReference type="SUPFAM" id="SSF53850">
    <property type="entry name" value="Periplasmic binding protein-like II"/>
    <property type="match status" value="1"/>
</dbReference>
<keyword evidence="8" id="KW-1185">Reference proteome</keyword>
<gene>
    <name evidence="7" type="ORF">P5G61_28315</name>
</gene>
<dbReference type="EMBL" id="JAROCD010000019">
    <property type="protein sequence ID" value="MDN4605161.1"/>
    <property type="molecule type" value="Genomic_DNA"/>
</dbReference>
<dbReference type="Proteomes" id="UP001174205">
    <property type="component" value="Unassembled WGS sequence"/>
</dbReference>
<dbReference type="InterPro" id="IPR006059">
    <property type="entry name" value="SBP"/>
</dbReference>
<dbReference type="CDD" id="cd13580">
    <property type="entry name" value="PBP2_AlgQ_like_1"/>
    <property type="match status" value="1"/>
</dbReference>
<reference evidence="7" key="1">
    <citation type="submission" date="2023-03" db="EMBL/GenBank/DDBJ databases">
        <title>MT1 and MT2 Draft Genomes of Novel Species.</title>
        <authorList>
            <person name="Venkateswaran K."/>
        </authorList>
    </citation>
    <scope>NUCLEOTIDE SEQUENCE</scope>
    <source>
        <strain evidence="7">F6_3S_P_1C</strain>
    </source>
</reference>
<dbReference type="Pfam" id="PF13416">
    <property type="entry name" value="SBP_bac_8"/>
    <property type="match status" value="1"/>
</dbReference>
<evidence type="ECO:0000256" key="1">
    <source>
        <dbReference type="ARBA" id="ARBA00022475"/>
    </source>
</evidence>
<evidence type="ECO:0000256" key="5">
    <source>
        <dbReference type="ARBA" id="ARBA00023288"/>
    </source>
</evidence>
<protein>
    <submittedName>
        <fullName evidence="7">Extracellular solute-binding protein</fullName>
    </submittedName>
</protein>
<sequence>MKEGKEMIKKMAACLVVVSLIAGIVFFSISYYRESLESSMGQAPTISDTAATEPFSKYEHPVSIRLGYVVDPTGTDLSEGETLEKNMWKTVIKQNLNMDVEVMWQVSKENFGQKIDLAIASNDLPDAMIVNQVQLNEMVKAGEIEDLTEAYASSASPEMKKIIDSTNGLAREQVTFEGKMMAVPSVTAEDFSMLWIRQDWLDRLGLKPPKTVDELEAIAKAFVEQDPDGNGKRDTIGLASSTGLFQDFNNSTFAFDLTPIFSAYGAFPGYWLEKDGKPVYGSLLPETRNALVRLRDMYAKGLLDPDLGIRKEPEETVINGQAGMFFQGFFAGYWPLPSAWLNDPKANWQAYALPLDANGAYHVKVDNPSSSFLVVRKGYAHPEAIIKINNLYLRDEFKYGTSFMLSRNFFAPADEARYESKAVQDILAGTKTPADFKDKSEYKLLENTVSTIKQTKLKPYDQLGISYWDQHNENFMRGYSLLVGGRNFFDPNIHKVRSLTYKRTPAVERLWGKLSKLEHDTFLKIILGAAPMDSFDQFVEEWKEQGGDQVTAEVLASHSAHLK</sequence>
<keyword evidence="6" id="KW-0812">Transmembrane</keyword>
<feature type="transmembrane region" description="Helical" evidence="6">
    <location>
        <begin position="12"/>
        <end position="32"/>
    </location>
</feature>
<evidence type="ECO:0000256" key="6">
    <source>
        <dbReference type="SAM" id="Phobius"/>
    </source>
</evidence>
<accession>A0ABT8JKQ9</accession>
<dbReference type="PANTHER" id="PTHR43649:SF33">
    <property type="entry name" value="POLYGALACTURONAN_RHAMNOGALACTURONAN-BINDING PROTEIN YTCQ"/>
    <property type="match status" value="1"/>
</dbReference>
<dbReference type="InterPro" id="IPR050490">
    <property type="entry name" value="Bact_solute-bd_prot1"/>
</dbReference>
<keyword evidence="6" id="KW-1133">Transmembrane helix</keyword>
<evidence type="ECO:0000313" key="7">
    <source>
        <dbReference type="EMBL" id="MDN4605161.1"/>
    </source>
</evidence>
<keyword evidence="2" id="KW-0732">Signal</keyword>
<keyword evidence="4" id="KW-0564">Palmitate</keyword>